<dbReference type="STRING" id="550447.SAMN05428946_1323"/>
<dbReference type="Pfam" id="PF14005">
    <property type="entry name" value="YpjP"/>
    <property type="match status" value="1"/>
</dbReference>
<sequence length="192" mass="21609">MKKWIQKSLMIGVALLTLGFIPPSHEMWDTLLDDDKGQREISGSAVHAETLETPVVEAEPAFTDVAKLAAKDQAYEKFGKRIGPVISGEFESVILPKIEEAIDMTLVSLGPDMVRDLAITEQPAGGYSEKIFHIYDKGTGKDLIRFHVRTDKRPLDGYFFNFHYHTAEDGFSRHIALGDIYWSKNTPPKWLS</sequence>
<dbReference type="Proteomes" id="UP000187550">
    <property type="component" value="Unassembled WGS sequence"/>
</dbReference>
<accession>A0A1U7PMA8</accession>
<dbReference type="OrthoDB" id="2435352at2"/>
<dbReference type="RefSeq" id="WP_076757607.1">
    <property type="nucleotide sequence ID" value="NZ_FTPL01000002.1"/>
</dbReference>
<reference evidence="2" key="1">
    <citation type="submission" date="2017-01" db="EMBL/GenBank/DDBJ databases">
        <authorList>
            <person name="Varghese N."/>
            <person name="Submissions S."/>
        </authorList>
    </citation>
    <scope>NUCLEOTIDE SEQUENCE [LARGE SCALE GENOMIC DNA]</scope>
    <source>
        <strain evidence="2">MNA4</strain>
    </source>
</reference>
<gene>
    <name evidence="1" type="ORF">SAMN05428946_1323</name>
</gene>
<dbReference type="AlphaFoldDB" id="A0A1U7PMA8"/>
<keyword evidence="2" id="KW-1185">Reference proteome</keyword>
<dbReference type="EMBL" id="FTPL01000002">
    <property type="protein sequence ID" value="SIT80509.1"/>
    <property type="molecule type" value="Genomic_DNA"/>
</dbReference>
<organism evidence="1 2">
    <name type="scientific">Edaphobacillus lindanitolerans</name>
    <dbReference type="NCBI Taxonomy" id="550447"/>
    <lineage>
        <taxon>Bacteria</taxon>
        <taxon>Bacillati</taxon>
        <taxon>Bacillota</taxon>
        <taxon>Bacilli</taxon>
        <taxon>Bacillales</taxon>
        <taxon>Bacillaceae</taxon>
        <taxon>Edaphobacillus</taxon>
    </lineage>
</organism>
<evidence type="ECO:0000313" key="2">
    <source>
        <dbReference type="Proteomes" id="UP000187550"/>
    </source>
</evidence>
<evidence type="ECO:0000313" key="1">
    <source>
        <dbReference type="EMBL" id="SIT80509.1"/>
    </source>
</evidence>
<proteinExistence type="predicted"/>
<protein>
    <submittedName>
        <fullName evidence="1">YpjP-like protein</fullName>
    </submittedName>
</protein>
<name>A0A1U7PMA8_9BACI</name>
<dbReference type="InterPro" id="IPR025616">
    <property type="entry name" value="YpjP"/>
</dbReference>